<dbReference type="EMBL" id="SOHQ01000042">
    <property type="protein sequence ID" value="TFD75854.1"/>
    <property type="molecule type" value="Genomic_DNA"/>
</dbReference>
<feature type="compositionally biased region" description="Pro residues" evidence="1">
    <location>
        <begin position="15"/>
        <end position="29"/>
    </location>
</feature>
<keyword evidence="2" id="KW-0812">Transmembrane</keyword>
<feature type="transmembrane region" description="Helical" evidence="2">
    <location>
        <begin position="339"/>
        <end position="366"/>
    </location>
</feature>
<evidence type="ECO:0000313" key="4">
    <source>
        <dbReference type="Proteomes" id="UP000298218"/>
    </source>
</evidence>
<evidence type="ECO:0008006" key="5">
    <source>
        <dbReference type="Google" id="ProtNLM"/>
    </source>
</evidence>
<dbReference type="OrthoDB" id="121140at2"/>
<name>A0A4Y8KQP2_9MICO</name>
<feature type="region of interest" description="Disordered" evidence="1">
    <location>
        <begin position="1"/>
        <end position="71"/>
    </location>
</feature>
<feature type="compositionally biased region" description="Pro residues" evidence="1">
    <location>
        <begin position="39"/>
        <end position="71"/>
    </location>
</feature>
<protein>
    <recommendedName>
        <fullName evidence="5">Glycerophosphoryl diester phosphodiesterase membrane domain-containing protein</fullName>
    </recommendedName>
</protein>
<accession>A0A4Y8KQP2</accession>
<feature type="transmembrane region" description="Helical" evidence="2">
    <location>
        <begin position="145"/>
        <end position="175"/>
    </location>
</feature>
<organism evidence="3 4">
    <name type="scientific">Cryobacterium psychrophilum</name>
    <dbReference type="NCBI Taxonomy" id="41988"/>
    <lineage>
        <taxon>Bacteria</taxon>
        <taxon>Bacillati</taxon>
        <taxon>Actinomycetota</taxon>
        <taxon>Actinomycetes</taxon>
        <taxon>Micrococcales</taxon>
        <taxon>Microbacteriaceae</taxon>
        <taxon>Cryobacterium</taxon>
    </lineage>
</organism>
<feature type="transmembrane region" description="Helical" evidence="2">
    <location>
        <begin position="196"/>
        <end position="227"/>
    </location>
</feature>
<feature type="transmembrane region" description="Helical" evidence="2">
    <location>
        <begin position="286"/>
        <end position="319"/>
    </location>
</feature>
<keyword evidence="4" id="KW-1185">Reference proteome</keyword>
<reference evidence="3 4" key="1">
    <citation type="submission" date="2019-03" db="EMBL/GenBank/DDBJ databases">
        <title>Genomics of glacier-inhabiting Cryobacterium strains.</title>
        <authorList>
            <person name="Liu Q."/>
            <person name="Xin Y.-H."/>
        </authorList>
    </citation>
    <scope>NUCLEOTIDE SEQUENCE [LARGE SCALE GENOMIC DNA]</scope>
    <source>
        <strain evidence="3 4">CGMCC 1.4292</strain>
    </source>
</reference>
<evidence type="ECO:0000313" key="3">
    <source>
        <dbReference type="EMBL" id="TFD75854.1"/>
    </source>
</evidence>
<proteinExistence type="predicted"/>
<dbReference type="AlphaFoldDB" id="A0A4Y8KQP2"/>
<feature type="transmembrane region" description="Helical" evidence="2">
    <location>
        <begin position="104"/>
        <end position="125"/>
    </location>
</feature>
<feature type="transmembrane region" description="Helical" evidence="2">
    <location>
        <begin position="233"/>
        <end position="255"/>
    </location>
</feature>
<evidence type="ECO:0000256" key="1">
    <source>
        <dbReference type="SAM" id="MobiDB-lite"/>
    </source>
</evidence>
<gene>
    <name evidence="3" type="ORF">E3T53_15445</name>
</gene>
<sequence>MGVVTDPQNWQPPTFGAPPQTPPHGPPIGAPLGGTTGGPIPPPVGAPPVGAPPVGAPLGGPPPGWTPPPKPGLIPLRPLGFGALLFAPLRVLRRNPRATFGSALIIQGIVLLATIAVVGPVTYWVTDRISTAPTDQQGEIESGGALLILLSALVPLFLSVIAAALLQGVIVTEVARATLGEKLRLGRLWRAARPRLWTLVLWTLLLLTALIIGLGILVLAVALLALLGDTRGLILAILTGVIGGLAILAVTLWIATKTAVVPSLIVLERLTVRAAIRRSWSLTRGYFWRTFGVLALVTIAVNLLVQLVTTPFAIVFSILMSLVDPTASVDAYVPAFISYAGVIFVTVVAGAIGSVITSATNALIYLDLRMRKEGLDLELARYVEGTQTGAVIPDPYLITPTSPQA</sequence>
<keyword evidence="2" id="KW-1133">Transmembrane helix</keyword>
<comment type="caution">
    <text evidence="3">The sequence shown here is derived from an EMBL/GenBank/DDBJ whole genome shotgun (WGS) entry which is preliminary data.</text>
</comment>
<dbReference type="Proteomes" id="UP000298218">
    <property type="component" value="Unassembled WGS sequence"/>
</dbReference>
<keyword evidence="2" id="KW-0472">Membrane</keyword>
<evidence type="ECO:0000256" key="2">
    <source>
        <dbReference type="SAM" id="Phobius"/>
    </source>
</evidence>
<dbReference type="RefSeq" id="WP_134173504.1">
    <property type="nucleotide sequence ID" value="NZ_SODI01000001.1"/>
</dbReference>